<proteinExistence type="predicted"/>
<organism evidence="3 4">
    <name type="scientific">Streptomyces zaomyceticus</name>
    <dbReference type="NCBI Taxonomy" id="68286"/>
    <lineage>
        <taxon>Bacteria</taxon>
        <taxon>Bacillati</taxon>
        <taxon>Actinomycetota</taxon>
        <taxon>Actinomycetes</taxon>
        <taxon>Kitasatosporales</taxon>
        <taxon>Streptomycetaceae</taxon>
        <taxon>Streptomyces</taxon>
    </lineage>
</organism>
<dbReference type="Pfam" id="PF13454">
    <property type="entry name" value="NAD_binding_9"/>
    <property type="match status" value="1"/>
</dbReference>
<dbReference type="Proteomes" id="UP001622594">
    <property type="component" value="Chromosome"/>
</dbReference>
<sequence length="507" mass="52963">MSVVPVVPSPSCEAVRPRPTVAVVGAGAAGALVAIHLCESAARRRIPLDLVLVDPAPEAGRGAAYATEDPELRLNVPVGGMSCYPDDPDHFRRWLCLHGESTVTARDFASRYRYGSYLAGTLGRAVIAAHGTVSVRRLRTRATGCADAADGGLELSLADGATVMAHSVVLATGPAAGRAGWAPAELVASDRFVRHPWTPGALDAVGTSGDVLLVGTGLTAVDLALALDRPGRTVYAVSRDGLLPQAHAVAPLPPVPPPPGLAALPLHLLRREVTRHVAATRRAHGDWRPALDGLRPEIGRLWQGLTDDERAEFLGRDASRWNVHRHRMAPAAAETIARARAADRLRVHAGRVVSATPHEDGGLVVSFADGRELQVAWVVDCTGPGLAADAGGDPLWSGLLTDGLAAAGPLGIGVSTVRGRLLDGRGHRERPLFTLGAPRRGELWETTAIPEIRTQALEITQSVLAGLIGAHGGRGDTDRPAGSGYDFPPAPPGGPSSLIDDAFSVKQ</sequence>
<dbReference type="PANTHER" id="PTHR40254">
    <property type="entry name" value="BLR0577 PROTEIN"/>
    <property type="match status" value="1"/>
</dbReference>
<gene>
    <name evidence="3" type="ORF">OG814_39780</name>
</gene>
<dbReference type="RefSeq" id="WP_398169570.1">
    <property type="nucleotide sequence ID" value="NZ_CP108188.1"/>
</dbReference>
<dbReference type="PRINTS" id="PR00368">
    <property type="entry name" value="FADPNR"/>
</dbReference>
<feature type="region of interest" description="Disordered" evidence="1">
    <location>
        <begin position="470"/>
        <end position="507"/>
    </location>
</feature>
<evidence type="ECO:0000313" key="3">
    <source>
        <dbReference type="EMBL" id="WTR75699.1"/>
    </source>
</evidence>
<reference evidence="3 4" key="1">
    <citation type="submission" date="2022-10" db="EMBL/GenBank/DDBJ databases">
        <title>The complete genomes of actinobacterial strains from the NBC collection.</title>
        <authorList>
            <person name="Joergensen T.S."/>
            <person name="Alvarez Arevalo M."/>
            <person name="Sterndorff E.B."/>
            <person name="Faurdal D."/>
            <person name="Vuksanovic O."/>
            <person name="Mourched A.-S."/>
            <person name="Charusanti P."/>
            <person name="Shaw S."/>
            <person name="Blin K."/>
            <person name="Weber T."/>
        </authorList>
    </citation>
    <scope>NUCLEOTIDE SEQUENCE [LARGE SCALE GENOMIC DNA]</scope>
    <source>
        <strain evidence="3 4">NBC_00123</strain>
    </source>
</reference>
<feature type="domain" description="FAD-dependent urate hydroxylase HpyO/Asp monooxygenase CreE-like FAD/NAD(P)-binding" evidence="2">
    <location>
        <begin position="22"/>
        <end position="173"/>
    </location>
</feature>
<keyword evidence="4" id="KW-1185">Reference proteome</keyword>
<name>A0ABZ1LPL1_9ACTN</name>
<dbReference type="Gene3D" id="3.50.50.60">
    <property type="entry name" value="FAD/NAD(P)-binding domain"/>
    <property type="match status" value="2"/>
</dbReference>
<dbReference type="SUPFAM" id="SSF51905">
    <property type="entry name" value="FAD/NAD(P)-binding domain"/>
    <property type="match status" value="2"/>
</dbReference>
<dbReference type="InterPro" id="IPR038732">
    <property type="entry name" value="HpyO/CreE_NAD-binding"/>
</dbReference>
<accession>A0ABZ1LPL1</accession>
<evidence type="ECO:0000313" key="4">
    <source>
        <dbReference type="Proteomes" id="UP001622594"/>
    </source>
</evidence>
<dbReference type="PRINTS" id="PR00411">
    <property type="entry name" value="PNDRDTASEI"/>
</dbReference>
<evidence type="ECO:0000256" key="1">
    <source>
        <dbReference type="SAM" id="MobiDB-lite"/>
    </source>
</evidence>
<protein>
    <submittedName>
        <fullName evidence="3">FAD/NAD(P)-binding protein</fullName>
    </submittedName>
</protein>
<evidence type="ECO:0000259" key="2">
    <source>
        <dbReference type="Pfam" id="PF13454"/>
    </source>
</evidence>
<dbReference type="InterPro" id="IPR052189">
    <property type="entry name" value="L-asp_N-monooxygenase_NS-form"/>
</dbReference>
<dbReference type="EMBL" id="CP108188">
    <property type="protein sequence ID" value="WTR75699.1"/>
    <property type="molecule type" value="Genomic_DNA"/>
</dbReference>
<dbReference type="InterPro" id="IPR036188">
    <property type="entry name" value="FAD/NAD-bd_sf"/>
</dbReference>
<dbReference type="PANTHER" id="PTHR40254:SF1">
    <property type="entry name" value="BLR0577 PROTEIN"/>
    <property type="match status" value="1"/>
</dbReference>